<keyword evidence="2" id="KW-1185">Reference proteome</keyword>
<sequence length="87" mass="9968">MNAQKRILITTRRIYWKIYDGRGEQTEFYKDKAVGGWNAVPPGFDVTFVNVGLTLTATVQPLRLVKMTINSGDSKCDSLFDYFESHF</sequence>
<organism evidence="1 2">
    <name type="scientific">Eumeta variegata</name>
    <name type="common">Bagworm moth</name>
    <name type="synonym">Eumeta japonica</name>
    <dbReference type="NCBI Taxonomy" id="151549"/>
    <lineage>
        <taxon>Eukaryota</taxon>
        <taxon>Metazoa</taxon>
        <taxon>Ecdysozoa</taxon>
        <taxon>Arthropoda</taxon>
        <taxon>Hexapoda</taxon>
        <taxon>Insecta</taxon>
        <taxon>Pterygota</taxon>
        <taxon>Neoptera</taxon>
        <taxon>Endopterygota</taxon>
        <taxon>Lepidoptera</taxon>
        <taxon>Glossata</taxon>
        <taxon>Ditrysia</taxon>
        <taxon>Tineoidea</taxon>
        <taxon>Psychidae</taxon>
        <taxon>Oiketicinae</taxon>
        <taxon>Eumeta</taxon>
    </lineage>
</organism>
<comment type="caution">
    <text evidence="1">The sequence shown here is derived from an EMBL/GenBank/DDBJ whole genome shotgun (WGS) entry which is preliminary data.</text>
</comment>
<reference evidence="1 2" key="1">
    <citation type="journal article" date="2019" name="Commun. Biol.">
        <title>The bagworm genome reveals a unique fibroin gene that provides high tensile strength.</title>
        <authorList>
            <person name="Kono N."/>
            <person name="Nakamura H."/>
            <person name="Ohtoshi R."/>
            <person name="Tomita M."/>
            <person name="Numata K."/>
            <person name="Arakawa K."/>
        </authorList>
    </citation>
    <scope>NUCLEOTIDE SEQUENCE [LARGE SCALE GENOMIC DNA]</scope>
</reference>
<dbReference type="AlphaFoldDB" id="A0A4C1XRY8"/>
<protein>
    <submittedName>
        <fullName evidence="1">Uncharacterized protein</fullName>
    </submittedName>
</protein>
<evidence type="ECO:0000313" key="2">
    <source>
        <dbReference type="Proteomes" id="UP000299102"/>
    </source>
</evidence>
<dbReference type="EMBL" id="BGZK01000914">
    <property type="protein sequence ID" value="GBP64949.1"/>
    <property type="molecule type" value="Genomic_DNA"/>
</dbReference>
<name>A0A4C1XRY8_EUMVA</name>
<accession>A0A4C1XRY8</accession>
<evidence type="ECO:0000313" key="1">
    <source>
        <dbReference type="EMBL" id="GBP64949.1"/>
    </source>
</evidence>
<proteinExistence type="predicted"/>
<dbReference type="Proteomes" id="UP000299102">
    <property type="component" value="Unassembled WGS sequence"/>
</dbReference>
<gene>
    <name evidence="1" type="ORF">EVAR_41365_1</name>
</gene>